<dbReference type="InterPro" id="IPR012676">
    <property type="entry name" value="TGS-like"/>
</dbReference>
<dbReference type="GO" id="GO:0016301">
    <property type="term" value="F:kinase activity"/>
    <property type="evidence" value="ECO:0007669"/>
    <property type="project" value="UniProtKB-KW"/>
</dbReference>
<dbReference type="GO" id="GO:0015969">
    <property type="term" value="P:guanosine tetraphosphate metabolic process"/>
    <property type="evidence" value="ECO:0007669"/>
    <property type="project" value="InterPro"/>
</dbReference>
<dbReference type="PANTHER" id="PTHR21262:SF31">
    <property type="entry name" value="GTP PYROPHOSPHOKINASE"/>
    <property type="match status" value="1"/>
</dbReference>
<reference evidence="8 9" key="1">
    <citation type="submission" date="2018-06" db="EMBL/GenBank/DDBJ databases">
        <authorList>
            <consortium name="Pathogen Informatics"/>
            <person name="Doyle S."/>
        </authorList>
    </citation>
    <scope>NUCLEOTIDE SEQUENCE [LARGE SCALE GENOMIC DNA]</scope>
    <source>
        <strain evidence="8 9">NCTC10295</strain>
    </source>
</reference>
<dbReference type="Gene3D" id="3.10.20.30">
    <property type="match status" value="1"/>
</dbReference>
<dbReference type="Pfam" id="PF13291">
    <property type="entry name" value="ACT_4"/>
    <property type="match status" value="1"/>
</dbReference>
<dbReference type="PROSITE" id="PS51671">
    <property type="entry name" value="ACT"/>
    <property type="match status" value="1"/>
</dbReference>
<dbReference type="InterPro" id="IPR043519">
    <property type="entry name" value="NT_sf"/>
</dbReference>
<dbReference type="SMART" id="SM00954">
    <property type="entry name" value="RelA_SpoT"/>
    <property type="match status" value="1"/>
</dbReference>
<feature type="domain" description="ACT" evidence="6">
    <location>
        <begin position="663"/>
        <end position="734"/>
    </location>
</feature>
<dbReference type="CDD" id="cd01668">
    <property type="entry name" value="TGS_RSH"/>
    <property type="match status" value="1"/>
</dbReference>
<evidence type="ECO:0000256" key="3">
    <source>
        <dbReference type="ARBA" id="ARBA00032407"/>
    </source>
</evidence>
<dbReference type="InterPro" id="IPR004811">
    <property type="entry name" value="RelA/Spo_fam"/>
</dbReference>
<dbReference type="GO" id="GO:0005886">
    <property type="term" value="C:plasma membrane"/>
    <property type="evidence" value="ECO:0007669"/>
    <property type="project" value="TreeGrafter"/>
</dbReference>
<dbReference type="InterPro" id="IPR002912">
    <property type="entry name" value="ACT_dom"/>
</dbReference>
<dbReference type="PANTHER" id="PTHR21262">
    <property type="entry name" value="GUANOSINE-3',5'-BIS DIPHOSPHATE 3'-PYROPHOSPHOHYDROLASE"/>
    <property type="match status" value="1"/>
</dbReference>
<sequence>MTPHASNIAPDLSHYSEWFDAYLARQNEQDRAMLQAALKLAAQHYPADLATFAGEPVMSNVFGAAEMVNEMDLLPDAVAATLLSSISLCLEDWQTVVTEQCNATVTELVKGIDEVHKLTQFAKVDSLATPEERAQQAETMRKMLLAMVTDIRVVLIKLAMRTRTMQYIGTLPDSPEKRAIAKETLDIFAPLANRLGVWQLKWQLEDLGFRHQEPEKYKEIAKLLDEKRTERLEYIENFLDILRGELAKFNIHFEVAGRPKHIYSIYKKMVKKKLDFDGLYDIRAVRILVDTIPECYTTLGIVHSLWQPVPGEFDDYIANPKGNGYKSLHTVIIGPEDKGVEVQIRTFDMHQFNEFGVAAHWRYKEGGKGDSAYEQKIAWLRQLLDWRENMAESGKEDLAAAFKTELFHDTIYVLTPHGKVLSLPAGATPIDFAYALHSSIGDRCRGAKVEGQIVPLSTPLENGQRVEIITAKEGHPSVNWLHEGWVKSGKAISKIRAFIRQQNADTVREEGRAQLDKQLAKINPKPNLQDLAENLGFKKLDDLYTAIGQGEVTPRAIQKACGLLNEPPPAPITETTIVKQSKIKKGGKNGVLIDGEDGLMTTLAKCCKPAPPDDIVGFVTRERGISVHRRNCPSYLHLAEQSPDKVLNASWAAAQEGQVFAVDIEIRAQDRNGLLRDVSDALARHKLNVTAVQTQSRDLEASMRFTLEVKQVNDLPRVLASLGDVKGVLSVTRL</sequence>
<organism evidence="8 9">
    <name type="scientific">Bergeriella denitrificans</name>
    <name type="common">Neisseria denitrificans</name>
    <dbReference type="NCBI Taxonomy" id="494"/>
    <lineage>
        <taxon>Bacteria</taxon>
        <taxon>Pseudomonadati</taxon>
        <taxon>Pseudomonadota</taxon>
        <taxon>Betaproteobacteria</taxon>
        <taxon>Neisseriales</taxon>
        <taxon>Neisseriaceae</taxon>
        <taxon>Bergeriella</taxon>
    </lineage>
</organism>
<dbReference type="GO" id="GO:0008728">
    <property type="term" value="F:GTP diphosphokinase activity"/>
    <property type="evidence" value="ECO:0007669"/>
    <property type="project" value="TreeGrafter"/>
</dbReference>
<evidence type="ECO:0000259" key="6">
    <source>
        <dbReference type="PROSITE" id="PS51671"/>
    </source>
</evidence>
<accession>A0A378UG73</accession>
<dbReference type="Gene3D" id="3.30.70.260">
    <property type="match status" value="1"/>
</dbReference>
<dbReference type="FunFam" id="3.30.460.10:FF:000001">
    <property type="entry name" value="GTP pyrophosphokinase RelA"/>
    <property type="match status" value="1"/>
</dbReference>
<dbReference type="SUPFAM" id="SSF109604">
    <property type="entry name" value="HD-domain/PDEase-like"/>
    <property type="match status" value="1"/>
</dbReference>
<proteinExistence type="inferred from homology"/>
<evidence type="ECO:0000256" key="4">
    <source>
        <dbReference type="ARBA" id="ARBA00033308"/>
    </source>
</evidence>
<dbReference type="CDD" id="cd05399">
    <property type="entry name" value="NT_Rel-Spo_like"/>
    <property type="match status" value="1"/>
</dbReference>
<dbReference type="InterPro" id="IPR033655">
    <property type="entry name" value="TGS_RelA/SpoT"/>
</dbReference>
<dbReference type="PROSITE" id="PS51880">
    <property type="entry name" value="TGS"/>
    <property type="match status" value="1"/>
</dbReference>
<evidence type="ECO:0000313" key="8">
    <source>
        <dbReference type="EMBL" id="STZ75501.1"/>
    </source>
</evidence>
<dbReference type="Pfam" id="PF13328">
    <property type="entry name" value="HD_4"/>
    <property type="match status" value="1"/>
</dbReference>
<evidence type="ECO:0000256" key="2">
    <source>
        <dbReference type="ARBA" id="ARBA00029754"/>
    </source>
</evidence>
<feature type="domain" description="TGS" evidence="7">
    <location>
        <begin position="409"/>
        <end position="470"/>
    </location>
</feature>
<evidence type="ECO:0000259" key="7">
    <source>
        <dbReference type="PROSITE" id="PS51880"/>
    </source>
</evidence>
<dbReference type="SUPFAM" id="SSF55021">
    <property type="entry name" value="ACT-like"/>
    <property type="match status" value="1"/>
</dbReference>
<comment type="similarity">
    <text evidence="5">Belongs to the relA/spoT family.</text>
</comment>
<keyword evidence="9" id="KW-1185">Reference proteome</keyword>
<protein>
    <recommendedName>
        <fullName evidence="1">GTP pyrophosphokinase</fullName>
    </recommendedName>
    <alternativeName>
        <fullName evidence="3">(p)ppGpp synthase</fullName>
    </alternativeName>
    <alternativeName>
        <fullName evidence="2">ATP:GTP 3'-pyrophosphotransferase</fullName>
    </alternativeName>
    <alternativeName>
        <fullName evidence="4">ppGpp synthase I</fullName>
    </alternativeName>
</protein>
<dbReference type="InterPro" id="IPR004095">
    <property type="entry name" value="TGS"/>
</dbReference>
<evidence type="ECO:0000256" key="1">
    <source>
        <dbReference type="ARBA" id="ARBA00019852"/>
    </source>
</evidence>
<dbReference type="GO" id="GO:0015949">
    <property type="term" value="P:nucleobase-containing small molecule interconversion"/>
    <property type="evidence" value="ECO:0007669"/>
    <property type="project" value="UniProtKB-ARBA"/>
</dbReference>
<gene>
    <name evidence="8" type="primary">relA</name>
    <name evidence="8" type="ORF">NCTC10295_00225</name>
</gene>
<dbReference type="NCBIfam" id="TIGR00691">
    <property type="entry name" value="spoT_relA"/>
    <property type="match status" value="1"/>
</dbReference>
<evidence type="ECO:0000256" key="5">
    <source>
        <dbReference type="RuleBase" id="RU003847"/>
    </source>
</evidence>
<dbReference type="InterPro" id="IPR012675">
    <property type="entry name" value="Beta-grasp_dom_sf"/>
</dbReference>
<dbReference type="GO" id="GO:0042594">
    <property type="term" value="P:response to starvation"/>
    <property type="evidence" value="ECO:0007669"/>
    <property type="project" value="TreeGrafter"/>
</dbReference>
<dbReference type="Gene3D" id="1.10.3210.10">
    <property type="entry name" value="Hypothetical protein af1432"/>
    <property type="match status" value="1"/>
</dbReference>
<name>A0A378UG73_BERDE</name>
<dbReference type="InterPro" id="IPR045865">
    <property type="entry name" value="ACT-like_dom_sf"/>
</dbReference>
<dbReference type="Proteomes" id="UP000254651">
    <property type="component" value="Unassembled WGS sequence"/>
</dbReference>
<dbReference type="Gene3D" id="3.30.460.10">
    <property type="entry name" value="Beta Polymerase, domain 2"/>
    <property type="match status" value="1"/>
</dbReference>
<dbReference type="InterPro" id="IPR007685">
    <property type="entry name" value="RelA_SpoT"/>
</dbReference>
<dbReference type="AlphaFoldDB" id="A0A378UG73"/>
<dbReference type="Pfam" id="PF04607">
    <property type="entry name" value="RelA_SpoT"/>
    <property type="match status" value="1"/>
</dbReference>
<keyword evidence="8" id="KW-0418">Kinase</keyword>
<dbReference type="CDD" id="cd04876">
    <property type="entry name" value="ACT_RelA-SpoT"/>
    <property type="match status" value="1"/>
</dbReference>
<dbReference type="Pfam" id="PF02824">
    <property type="entry name" value="TGS"/>
    <property type="match status" value="1"/>
</dbReference>
<dbReference type="SUPFAM" id="SSF81271">
    <property type="entry name" value="TGS-like"/>
    <property type="match status" value="1"/>
</dbReference>
<dbReference type="RefSeq" id="WP_066079626.1">
    <property type="nucleotide sequence ID" value="NZ_CP181246.1"/>
</dbReference>
<dbReference type="SUPFAM" id="SSF81301">
    <property type="entry name" value="Nucleotidyltransferase"/>
    <property type="match status" value="1"/>
</dbReference>
<keyword evidence="8" id="KW-0808">Transferase</keyword>
<dbReference type="EMBL" id="UGQS01000001">
    <property type="protein sequence ID" value="STZ75501.1"/>
    <property type="molecule type" value="Genomic_DNA"/>
</dbReference>
<dbReference type="FunFam" id="3.10.20.30:FF:000002">
    <property type="entry name" value="GTP pyrophosphokinase (RelA/SpoT)"/>
    <property type="match status" value="1"/>
</dbReference>
<evidence type="ECO:0000313" key="9">
    <source>
        <dbReference type="Proteomes" id="UP000254651"/>
    </source>
</evidence>
<dbReference type="GO" id="GO:0008893">
    <property type="term" value="F:guanosine-3',5'-bis(diphosphate) 3'-diphosphatase activity"/>
    <property type="evidence" value="ECO:0007669"/>
    <property type="project" value="TreeGrafter"/>
</dbReference>
<comment type="function">
    <text evidence="5">In eubacteria ppGpp (guanosine 3'-diphosphate 5'-diphosphate) is a mediator of the stringent response that coordinates a variety of cellular activities in response to changes in nutritional abundance.</text>
</comment>